<proteinExistence type="predicted"/>
<organism evidence="1 2">
    <name type="scientific">Uruburuella testudinis</name>
    <dbReference type="NCBI Taxonomy" id="1282863"/>
    <lineage>
        <taxon>Bacteria</taxon>
        <taxon>Pseudomonadati</taxon>
        <taxon>Pseudomonadota</taxon>
        <taxon>Betaproteobacteria</taxon>
        <taxon>Neisseriales</taxon>
        <taxon>Neisseriaceae</taxon>
        <taxon>Uruburuella</taxon>
    </lineage>
</organism>
<name>A0ABY4DX88_9NEIS</name>
<protein>
    <submittedName>
        <fullName evidence="1">Uncharacterized protein</fullName>
    </submittedName>
</protein>
<accession>A0ABY4DX88</accession>
<dbReference type="Proteomes" id="UP000829817">
    <property type="component" value="Chromosome"/>
</dbReference>
<gene>
    <name evidence="1" type="ORF">LVJ83_06470</name>
</gene>
<dbReference type="RefSeq" id="WP_244787441.1">
    <property type="nucleotide sequence ID" value="NZ_CP091508.1"/>
</dbReference>
<dbReference type="EMBL" id="CP091508">
    <property type="protein sequence ID" value="UOO83098.1"/>
    <property type="molecule type" value="Genomic_DNA"/>
</dbReference>
<sequence>MQRFILSTDIKGKKTVYRRENLHKITSLTALSAANRSEKSGKPVNQAAAAATKMILSSH</sequence>
<evidence type="ECO:0000313" key="2">
    <source>
        <dbReference type="Proteomes" id="UP000829817"/>
    </source>
</evidence>
<evidence type="ECO:0000313" key="1">
    <source>
        <dbReference type="EMBL" id="UOO83098.1"/>
    </source>
</evidence>
<keyword evidence="2" id="KW-1185">Reference proteome</keyword>
<reference evidence="1 2" key="1">
    <citation type="journal article" date="2022" name="Res Sq">
        <title>Evolution of multicellular longitudinally dividing oral cavity symbionts (Neisseriaceae).</title>
        <authorList>
            <person name="Nyongesa S."/>
            <person name="Weber P."/>
            <person name="Bernet E."/>
            <person name="Pullido F."/>
            <person name="Nieckarz M."/>
            <person name="Delaby M."/>
            <person name="Nieves C."/>
            <person name="Viehboeck T."/>
            <person name="Krause N."/>
            <person name="Rivera-Millot A."/>
            <person name="Nakamura A."/>
            <person name="Vischer N."/>
            <person name="VanNieuwenhze M."/>
            <person name="Brun Y."/>
            <person name="Cava F."/>
            <person name="Bulgheresi S."/>
            <person name="Veyrier F."/>
        </authorList>
    </citation>
    <scope>NUCLEOTIDE SEQUENCE [LARGE SCALE GENOMIC DNA]</scope>
    <source>
        <strain evidence="1 2">CCUG 63373m</strain>
    </source>
</reference>